<comment type="subcellular location">
    <subcellularLocation>
        <location evidence="1">Membrane</location>
        <topology evidence="1">Multi-pass membrane protein</topology>
    </subcellularLocation>
</comment>
<dbReference type="Pfam" id="PF03105">
    <property type="entry name" value="SPX"/>
    <property type="match status" value="1"/>
</dbReference>
<accession>A0A176VEH2</accession>
<keyword evidence="10" id="KW-1185">Reference proteome</keyword>
<evidence type="ECO:0000259" key="7">
    <source>
        <dbReference type="PROSITE" id="PS51380"/>
    </source>
</evidence>
<feature type="domain" description="EXS" evidence="7">
    <location>
        <begin position="372"/>
        <end position="561"/>
    </location>
</feature>
<evidence type="ECO:0000256" key="1">
    <source>
        <dbReference type="ARBA" id="ARBA00004141"/>
    </source>
</evidence>
<sequence>MVKFQKQLAGQLVPEWKEGYCDYKQLKRDVKRIKEYHQLVHVSMSDENVSKNSVQMLKSFGSPFVAFSDRLVNNPLFLRGKVENITVHIHQIRHCGSDDGRFGTELYETELLDSALTPTDLALKFFKKLDFELNRVNQFYKLKEEEHHLRAHSLQLQMAALLDLRRRQDSAIAGDGCDWEKILSSASSDEHKPEIFMNALKIQLRREAAVNKEQVQLSEKLLRTAFAEFYRGLGHLKSYRTLRRGPLAVEPLFPPSVGAVISFGINTVGLVLLHLYMYAWDMYLWRRARINYALIFRWEPGTELQYQEVLLLSTGFTTLWMLGMIVVKMYPCLPRVDLIPLFTLVVLIAILFLPLNICFRSTRMAFLRCMVHVVSSPFYKVVLADFFLADQLTSQCARRWKDEHDFQQVLNGAKYLSALISTAMKVAYRQSSGVWLFAYVASSFISSFFGIYWDLVKDWGLMQSKSVNPWLRDHLLLKHKFAYYISIVVNISLRMAWLTAVLVEQTFDLDDSTIDAVLAVLEVIRRGHWNFYRLEYEHLHKFADMGALQRIPLPFQNLEDP</sequence>
<feature type="transmembrane region" description="Helical" evidence="6">
    <location>
        <begin position="339"/>
        <end position="359"/>
    </location>
</feature>
<keyword evidence="5 6" id="KW-0472">Membrane</keyword>
<dbReference type="PROSITE" id="PS51382">
    <property type="entry name" value="SPX"/>
    <property type="match status" value="1"/>
</dbReference>
<dbReference type="PANTHER" id="PTHR10783:SF103">
    <property type="entry name" value="SOLUTE CARRIER FAMILY 53 MEMBER 1"/>
    <property type="match status" value="1"/>
</dbReference>
<feature type="transmembrane region" description="Helical" evidence="6">
    <location>
        <begin position="309"/>
        <end position="327"/>
    </location>
</feature>
<keyword evidence="3 6" id="KW-0812">Transmembrane</keyword>
<reference evidence="9" key="1">
    <citation type="submission" date="2016-03" db="EMBL/GenBank/DDBJ databases">
        <title>Mechanisms controlling the formation of the plant cell surface in tip-growing cells are functionally conserved among land plants.</title>
        <authorList>
            <person name="Honkanen S."/>
            <person name="Jones V.A."/>
            <person name="Morieri G."/>
            <person name="Champion C."/>
            <person name="Hetherington A.J."/>
            <person name="Kelly S."/>
            <person name="Saint-Marcoux D."/>
            <person name="Proust H."/>
            <person name="Prescott H."/>
            <person name="Dolan L."/>
        </authorList>
    </citation>
    <scope>NUCLEOTIDE SEQUENCE [LARGE SCALE GENOMIC DNA]</scope>
    <source>
        <tissue evidence="9">Whole gametophyte</tissue>
    </source>
</reference>
<feature type="transmembrane region" description="Helical" evidence="6">
    <location>
        <begin position="257"/>
        <end position="279"/>
    </location>
</feature>
<protein>
    <recommendedName>
        <fullName evidence="11">EXS domain-containing protein</fullName>
    </recommendedName>
</protein>
<evidence type="ECO:0000256" key="2">
    <source>
        <dbReference type="ARBA" id="ARBA00009665"/>
    </source>
</evidence>
<evidence type="ECO:0000256" key="6">
    <source>
        <dbReference type="SAM" id="Phobius"/>
    </source>
</evidence>
<dbReference type="AlphaFoldDB" id="A0A176VEH2"/>
<dbReference type="EMBL" id="LVLJ01004076">
    <property type="protein sequence ID" value="OAE18335.1"/>
    <property type="molecule type" value="Genomic_DNA"/>
</dbReference>
<dbReference type="Pfam" id="PF03124">
    <property type="entry name" value="EXS"/>
    <property type="match status" value="1"/>
</dbReference>
<dbReference type="InterPro" id="IPR004331">
    <property type="entry name" value="SPX_dom"/>
</dbReference>
<dbReference type="GO" id="GO:0005886">
    <property type="term" value="C:plasma membrane"/>
    <property type="evidence" value="ECO:0007669"/>
    <property type="project" value="TreeGrafter"/>
</dbReference>
<dbReference type="PANTHER" id="PTHR10783">
    <property type="entry name" value="XENOTROPIC AND POLYTROPIC RETROVIRUS RECEPTOR 1-RELATED"/>
    <property type="match status" value="1"/>
</dbReference>
<feature type="domain" description="SPX" evidence="8">
    <location>
        <begin position="2"/>
        <end position="268"/>
    </location>
</feature>
<organism evidence="9 10">
    <name type="scientific">Marchantia polymorpha subsp. ruderalis</name>
    <dbReference type="NCBI Taxonomy" id="1480154"/>
    <lineage>
        <taxon>Eukaryota</taxon>
        <taxon>Viridiplantae</taxon>
        <taxon>Streptophyta</taxon>
        <taxon>Embryophyta</taxon>
        <taxon>Marchantiophyta</taxon>
        <taxon>Marchantiopsida</taxon>
        <taxon>Marchantiidae</taxon>
        <taxon>Marchantiales</taxon>
        <taxon>Marchantiaceae</taxon>
        <taxon>Marchantia</taxon>
    </lineage>
</organism>
<dbReference type="GO" id="GO:0006817">
    <property type="term" value="P:phosphate ion transport"/>
    <property type="evidence" value="ECO:0007669"/>
    <property type="project" value="TreeGrafter"/>
</dbReference>
<feature type="transmembrane region" description="Helical" evidence="6">
    <location>
        <begin position="481"/>
        <end position="503"/>
    </location>
</feature>
<dbReference type="PROSITE" id="PS51380">
    <property type="entry name" value="EXS"/>
    <property type="match status" value="1"/>
</dbReference>
<dbReference type="GO" id="GO:0000822">
    <property type="term" value="F:inositol hexakisphosphate binding"/>
    <property type="evidence" value="ECO:0007669"/>
    <property type="project" value="TreeGrafter"/>
</dbReference>
<evidence type="ECO:0000256" key="4">
    <source>
        <dbReference type="ARBA" id="ARBA00022989"/>
    </source>
</evidence>
<evidence type="ECO:0000313" key="9">
    <source>
        <dbReference type="EMBL" id="OAE18335.1"/>
    </source>
</evidence>
<feature type="transmembrane region" description="Helical" evidence="6">
    <location>
        <begin position="434"/>
        <end position="453"/>
    </location>
</feature>
<evidence type="ECO:0008006" key="11">
    <source>
        <dbReference type="Google" id="ProtNLM"/>
    </source>
</evidence>
<proteinExistence type="inferred from homology"/>
<gene>
    <name evidence="9" type="ORF">AXG93_2727s1010</name>
</gene>
<dbReference type="GO" id="GO:0005802">
    <property type="term" value="C:trans-Golgi network"/>
    <property type="evidence" value="ECO:0007669"/>
    <property type="project" value="TreeGrafter"/>
</dbReference>
<evidence type="ECO:0000313" key="10">
    <source>
        <dbReference type="Proteomes" id="UP000077202"/>
    </source>
</evidence>
<keyword evidence="4 6" id="KW-1133">Transmembrane helix</keyword>
<name>A0A176VEH2_MARPO</name>
<evidence type="ECO:0000256" key="3">
    <source>
        <dbReference type="ARBA" id="ARBA00022692"/>
    </source>
</evidence>
<comment type="caution">
    <text evidence="9">The sequence shown here is derived from an EMBL/GenBank/DDBJ whole genome shotgun (WGS) entry which is preliminary data.</text>
</comment>
<comment type="similarity">
    <text evidence="2">Belongs to the SYG1 (TC 2.A.94) family.</text>
</comment>
<dbReference type="GO" id="GO:0016036">
    <property type="term" value="P:cellular response to phosphate starvation"/>
    <property type="evidence" value="ECO:0007669"/>
    <property type="project" value="TreeGrafter"/>
</dbReference>
<evidence type="ECO:0000259" key="8">
    <source>
        <dbReference type="PROSITE" id="PS51382"/>
    </source>
</evidence>
<dbReference type="InterPro" id="IPR004342">
    <property type="entry name" value="EXS_C"/>
</dbReference>
<dbReference type="Proteomes" id="UP000077202">
    <property type="component" value="Unassembled WGS sequence"/>
</dbReference>
<evidence type="ECO:0000256" key="5">
    <source>
        <dbReference type="ARBA" id="ARBA00023136"/>
    </source>
</evidence>